<comment type="pathway">
    <text evidence="3">Cofactor metabolism; pyridoxal 5'-phosphate salvage; pyridoxal 5'-phosphate from pyridoxine 5'-phosphate: step 1/1.</text>
</comment>
<dbReference type="PANTHER" id="PTHR10851:SF0">
    <property type="entry name" value="PYRIDOXINE-5'-PHOSPHATE OXIDASE"/>
    <property type="match status" value="1"/>
</dbReference>
<organism evidence="10 11">
    <name type="scientific">Panaeolus cyanescens</name>
    <dbReference type="NCBI Taxonomy" id="181874"/>
    <lineage>
        <taxon>Eukaryota</taxon>
        <taxon>Fungi</taxon>
        <taxon>Dikarya</taxon>
        <taxon>Basidiomycota</taxon>
        <taxon>Agaricomycotina</taxon>
        <taxon>Agaricomycetes</taxon>
        <taxon>Agaricomycetidae</taxon>
        <taxon>Agaricales</taxon>
        <taxon>Agaricineae</taxon>
        <taxon>Galeropsidaceae</taxon>
        <taxon>Panaeolus</taxon>
    </lineage>
</organism>
<evidence type="ECO:0000256" key="3">
    <source>
        <dbReference type="ARBA" id="ARBA00005037"/>
    </source>
</evidence>
<dbReference type="GO" id="GO:0010181">
    <property type="term" value="F:FMN binding"/>
    <property type="evidence" value="ECO:0007669"/>
    <property type="project" value="InterPro"/>
</dbReference>
<comment type="caution">
    <text evidence="10">The sequence shown here is derived from an EMBL/GenBank/DDBJ whole genome shotgun (WGS) entry which is preliminary data.</text>
</comment>
<gene>
    <name evidence="10" type="ORF">CVT24_007272</name>
</gene>
<evidence type="ECO:0000256" key="2">
    <source>
        <dbReference type="ARBA" id="ARBA00004738"/>
    </source>
</evidence>
<dbReference type="GO" id="GO:0008615">
    <property type="term" value="P:pyridoxine biosynthetic process"/>
    <property type="evidence" value="ECO:0007669"/>
    <property type="project" value="InterPro"/>
</dbReference>
<name>A0A409VJ03_9AGAR</name>
<evidence type="ECO:0000256" key="5">
    <source>
        <dbReference type="ARBA" id="ARBA00022630"/>
    </source>
</evidence>
<dbReference type="EMBL" id="NHTK01006047">
    <property type="protein sequence ID" value="PPQ66254.1"/>
    <property type="molecule type" value="Genomic_DNA"/>
</dbReference>
<evidence type="ECO:0000259" key="9">
    <source>
        <dbReference type="Pfam" id="PF10590"/>
    </source>
</evidence>
<dbReference type="GO" id="GO:0004733">
    <property type="term" value="F:pyridoxamine phosphate oxidase activity"/>
    <property type="evidence" value="ECO:0007669"/>
    <property type="project" value="UniProtKB-EC"/>
</dbReference>
<evidence type="ECO:0000256" key="6">
    <source>
        <dbReference type="ARBA" id="ARBA00022643"/>
    </source>
</evidence>
<evidence type="ECO:0000256" key="4">
    <source>
        <dbReference type="ARBA" id="ARBA00012801"/>
    </source>
</evidence>
<keyword evidence="11" id="KW-1185">Reference proteome</keyword>
<feature type="domain" description="Pyridoxine 5'-phosphate oxidase dimerisation C-terminal" evidence="9">
    <location>
        <begin position="188"/>
        <end position="228"/>
    </location>
</feature>
<dbReference type="InParanoid" id="A0A409VJ03"/>
<evidence type="ECO:0000259" key="8">
    <source>
        <dbReference type="Pfam" id="PF01243"/>
    </source>
</evidence>
<dbReference type="InterPro" id="IPR019576">
    <property type="entry name" value="Pyridoxamine_oxidase_dimer_C"/>
</dbReference>
<dbReference type="InterPro" id="IPR011576">
    <property type="entry name" value="Pyridox_Oxase_N"/>
</dbReference>
<dbReference type="PANTHER" id="PTHR10851">
    <property type="entry name" value="PYRIDOXINE-5-PHOSPHATE OXIDASE"/>
    <property type="match status" value="1"/>
</dbReference>
<keyword evidence="5" id="KW-0285">Flavoprotein</keyword>
<proteinExistence type="inferred from homology"/>
<dbReference type="FunCoup" id="A0A409VJ03">
    <property type="interactions" value="136"/>
</dbReference>
<dbReference type="HAMAP" id="MF_01629">
    <property type="entry name" value="PdxH"/>
    <property type="match status" value="1"/>
</dbReference>
<dbReference type="PIRSF" id="PIRSF000190">
    <property type="entry name" value="Pyd_amn-ph_oxd"/>
    <property type="match status" value="1"/>
</dbReference>
<dbReference type="EC" id="1.4.3.5" evidence="4"/>
<dbReference type="STRING" id="181874.A0A409VJ03"/>
<feature type="domain" description="Pyridoxamine 5'-phosphate oxidase N-terminal" evidence="8">
    <location>
        <begin position="52"/>
        <end position="158"/>
    </location>
</feature>
<keyword evidence="7" id="KW-0560">Oxidoreductase</keyword>
<keyword evidence="6" id="KW-0288">FMN</keyword>
<accession>A0A409VJ03</accession>
<comment type="pathway">
    <text evidence="2">Cofactor metabolism; pyridoxal 5'-phosphate salvage; pyridoxal 5'-phosphate from pyridoxamine 5'-phosphate: step 1/1.</text>
</comment>
<dbReference type="OrthoDB" id="303614at2759"/>
<dbReference type="Gene3D" id="2.30.110.10">
    <property type="entry name" value="Electron Transport, Fmn-binding Protein, Chain A"/>
    <property type="match status" value="1"/>
</dbReference>
<protein>
    <recommendedName>
        <fullName evidence="4">pyridoxal 5'-phosphate synthase</fullName>
        <ecNumber evidence="4">1.4.3.5</ecNumber>
    </recommendedName>
</protein>
<sequence length="228" mass="26073">MDVVISEPTPDQIKVLPHNQYVTQDHISPFNVAPSPLDQFRTWFKQAAEGGVVNEPEAMNLSTATPNGIPSARIVLLKQVDSTGFVFFTNYTSRKSKELEANPHAALAFYWREVHRSVRVVGRVEKLSRQESEEYFQSRPVGSQLGAWASKQSTVIGEDDLKKRLEKLKEKFHVSEESNGHVPTPEFWGGWRVIPDEVEFWSGKPSRLHDRVQYTRKDDGWDIKRLSP</sequence>
<dbReference type="Pfam" id="PF10590">
    <property type="entry name" value="PNP_phzG_C"/>
    <property type="match status" value="1"/>
</dbReference>
<comment type="cofactor">
    <cofactor evidence="1">
        <name>FMN</name>
        <dbReference type="ChEBI" id="CHEBI:58210"/>
    </cofactor>
</comment>
<evidence type="ECO:0000313" key="11">
    <source>
        <dbReference type="Proteomes" id="UP000284842"/>
    </source>
</evidence>
<dbReference type="NCBIfam" id="TIGR00558">
    <property type="entry name" value="pdxH"/>
    <property type="match status" value="1"/>
</dbReference>
<dbReference type="InterPro" id="IPR012349">
    <property type="entry name" value="Split_barrel_FMN-bd"/>
</dbReference>
<dbReference type="Proteomes" id="UP000284842">
    <property type="component" value="Unassembled WGS sequence"/>
</dbReference>
<dbReference type="NCBIfam" id="NF004231">
    <property type="entry name" value="PRK05679.1"/>
    <property type="match status" value="1"/>
</dbReference>
<dbReference type="Pfam" id="PF01243">
    <property type="entry name" value="PNPOx_N"/>
    <property type="match status" value="1"/>
</dbReference>
<reference evidence="10 11" key="1">
    <citation type="journal article" date="2018" name="Evol. Lett.">
        <title>Horizontal gene cluster transfer increased hallucinogenic mushroom diversity.</title>
        <authorList>
            <person name="Reynolds H.T."/>
            <person name="Vijayakumar V."/>
            <person name="Gluck-Thaler E."/>
            <person name="Korotkin H.B."/>
            <person name="Matheny P.B."/>
            <person name="Slot J.C."/>
        </authorList>
    </citation>
    <scope>NUCLEOTIDE SEQUENCE [LARGE SCALE GENOMIC DNA]</scope>
    <source>
        <strain evidence="10 11">2629</strain>
    </source>
</reference>
<evidence type="ECO:0000256" key="1">
    <source>
        <dbReference type="ARBA" id="ARBA00001917"/>
    </source>
</evidence>
<evidence type="ECO:0000313" key="10">
    <source>
        <dbReference type="EMBL" id="PPQ66254.1"/>
    </source>
</evidence>
<dbReference type="InterPro" id="IPR000659">
    <property type="entry name" value="Pyridox_Oxase"/>
</dbReference>
<dbReference type="UniPathway" id="UPA01068">
    <property type="reaction ID" value="UER00304"/>
</dbReference>
<evidence type="ECO:0000256" key="7">
    <source>
        <dbReference type="ARBA" id="ARBA00023002"/>
    </source>
</evidence>
<dbReference type="SUPFAM" id="SSF50475">
    <property type="entry name" value="FMN-binding split barrel"/>
    <property type="match status" value="1"/>
</dbReference>
<dbReference type="AlphaFoldDB" id="A0A409VJ03"/>